<dbReference type="InterPro" id="IPR016181">
    <property type="entry name" value="Acyl_CoA_acyltransferase"/>
</dbReference>
<evidence type="ECO:0000313" key="5">
    <source>
        <dbReference type="Proteomes" id="UP000036356"/>
    </source>
</evidence>
<dbReference type="Pfam" id="PF00583">
    <property type="entry name" value="Acetyltransf_1"/>
    <property type="match status" value="1"/>
</dbReference>
<name>A0A0J1FWK3_9FIRM</name>
<dbReference type="InterPro" id="IPR000182">
    <property type="entry name" value="GNAT_dom"/>
</dbReference>
<dbReference type="STRING" id="476652.DEAC_c02010"/>
<keyword evidence="1 4" id="KW-0808">Transferase</keyword>
<dbReference type="SUPFAM" id="SSF55729">
    <property type="entry name" value="Acyl-CoA N-acyltransferases (Nat)"/>
    <property type="match status" value="1"/>
</dbReference>
<evidence type="ECO:0000256" key="2">
    <source>
        <dbReference type="ARBA" id="ARBA00023315"/>
    </source>
</evidence>
<evidence type="ECO:0000259" key="3">
    <source>
        <dbReference type="PROSITE" id="PS51186"/>
    </source>
</evidence>
<evidence type="ECO:0000256" key="1">
    <source>
        <dbReference type="ARBA" id="ARBA00022679"/>
    </source>
</evidence>
<dbReference type="AlphaFoldDB" id="A0A0J1FWK3"/>
<dbReference type="EMBL" id="LDZY01000001">
    <property type="protein sequence ID" value="KLU67795.1"/>
    <property type="molecule type" value="Genomic_DNA"/>
</dbReference>
<feature type="domain" description="N-acetyltransferase" evidence="3">
    <location>
        <begin position="4"/>
        <end position="154"/>
    </location>
</feature>
<dbReference type="Gene3D" id="3.40.630.30">
    <property type="match status" value="1"/>
</dbReference>
<keyword evidence="5" id="KW-1185">Reference proteome</keyword>
<dbReference type="CDD" id="cd04301">
    <property type="entry name" value="NAT_SF"/>
    <property type="match status" value="1"/>
</dbReference>
<accession>A0A0J1FWK3</accession>
<evidence type="ECO:0000313" key="4">
    <source>
        <dbReference type="EMBL" id="KLU67795.1"/>
    </source>
</evidence>
<proteinExistence type="predicted"/>
<gene>
    <name evidence="4" type="ORF">DEAC_c02010</name>
</gene>
<dbReference type="Proteomes" id="UP000036356">
    <property type="component" value="Unassembled WGS sequence"/>
</dbReference>
<dbReference type="PROSITE" id="PS51186">
    <property type="entry name" value="GNAT"/>
    <property type="match status" value="1"/>
</dbReference>
<reference evidence="4 5" key="1">
    <citation type="submission" date="2015-06" db="EMBL/GenBank/DDBJ databases">
        <title>Draft genome of the moderately acidophilic sulfate reducer Candidatus Desulfosporosinus acididurans strain M1.</title>
        <authorList>
            <person name="Poehlein A."/>
            <person name="Petzsch P."/>
            <person name="Johnson B.D."/>
            <person name="Schloemann M."/>
            <person name="Daniel R."/>
            <person name="Muehling M."/>
        </authorList>
    </citation>
    <scope>NUCLEOTIDE SEQUENCE [LARGE SCALE GENOMIC DNA]</scope>
    <source>
        <strain evidence="4 5">M1</strain>
    </source>
</reference>
<dbReference type="GO" id="GO:0016747">
    <property type="term" value="F:acyltransferase activity, transferring groups other than amino-acyl groups"/>
    <property type="evidence" value="ECO:0007669"/>
    <property type="project" value="InterPro"/>
</dbReference>
<organism evidence="4 5">
    <name type="scientific">Desulfosporosinus acididurans</name>
    <dbReference type="NCBI Taxonomy" id="476652"/>
    <lineage>
        <taxon>Bacteria</taxon>
        <taxon>Bacillati</taxon>
        <taxon>Bacillota</taxon>
        <taxon>Clostridia</taxon>
        <taxon>Eubacteriales</taxon>
        <taxon>Desulfitobacteriaceae</taxon>
        <taxon>Desulfosporosinus</taxon>
    </lineage>
</organism>
<protein>
    <submittedName>
        <fullName evidence="4">Acetyltransferase (GNAT) family protein</fullName>
    </submittedName>
</protein>
<dbReference type="InterPro" id="IPR050680">
    <property type="entry name" value="YpeA/RimI_acetyltransf"/>
</dbReference>
<dbReference type="PANTHER" id="PTHR43420:SF44">
    <property type="entry name" value="ACETYLTRANSFERASE YPEA"/>
    <property type="match status" value="1"/>
</dbReference>
<dbReference type="RefSeq" id="WP_053006239.1">
    <property type="nucleotide sequence ID" value="NZ_LDZY01000001.1"/>
</dbReference>
<sequence length="272" mass="31398">MESLRMSTLERIQLPEMVEVWNRCWQGYYYNMAYTPEHMKFWLELGQVELANSIAIWAHNQIVGFSLLAVNDLDGWIAGTSIDPKYRGKGLFKPLMKAQIELAQRLGLERVYLEVLVQNHAQKVYRSIGFSVLRQLYVYRTVSQENVPLSALTTKPFKEIPLTQYFAKRLQANFIPAWQRRQGYLERYRNIQALMNADGSAGILTLRQNSGPILDVWSSNTAGAEGITSMIVNLRKQGFILLNQPEDWIVAFLQINGVYAHARQYEMCLELE</sequence>
<dbReference type="PANTHER" id="PTHR43420">
    <property type="entry name" value="ACETYLTRANSFERASE"/>
    <property type="match status" value="1"/>
</dbReference>
<dbReference type="PATRIC" id="fig|476652.3.peg.198"/>
<comment type="caution">
    <text evidence="4">The sequence shown here is derived from an EMBL/GenBank/DDBJ whole genome shotgun (WGS) entry which is preliminary data.</text>
</comment>
<keyword evidence="2" id="KW-0012">Acyltransferase</keyword>